<proteinExistence type="predicted"/>
<sequence>MRPISVIHIATAVLYQWTVVNAAPIGTRSLVPAQNQATSATEVASDVFAMISTSTLSGTSPDATSSVEPFENPDEDGLKNNCVIT</sequence>
<gene>
    <name evidence="3" type="ORF">B0H17DRAFT_1201259</name>
</gene>
<dbReference type="AlphaFoldDB" id="A0AAD7GET7"/>
<feature type="signal peptide" evidence="2">
    <location>
        <begin position="1"/>
        <end position="22"/>
    </location>
</feature>
<keyword evidence="4" id="KW-1185">Reference proteome</keyword>
<dbReference type="Proteomes" id="UP001221757">
    <property type="component" value="Unassembled WGS sequence"/>
</dbReference>
<keyword evidence="2" id="KW-0732">Signal</keyword>
<accession>A0AAD7GET7</accession>
<reference evidence="3" key="1">
    <citation type="submission" date="2023-03" db="EMBL/GenBank/DDBJ databases">
        <title>Massive genome expansion in bonnet fungi (Mycena s.s.) driven by repeated elements and novel gene families across ecological guilds.</title>
        <authorList>
            <consortium name="Lawrence Berkeley National Laboratory"/>
            <person name="Harder C.B."/>
            <person name="Miyauchi S."/>
            <person name="Viragh M."/>
            <person name="Kuo A."/>
            <person name="Thoen E."/>
            <person name="Andreopoulos B."/>
            <person name="Lu D."/>
            <person name="Skrede I."/>
            <person name="Drula E."/>
            <person name="Henrissat B."/>
            <person name="Morin E."/>
            <person name="Kohler A."/>
            <person name="Barry K."/>
            <person name="LaButti K."/>
            <person name="Morin E."/>
            <person name="Salamov A."/>
            <person name="Lipzen A."/>
            <person name="Mereny Z."/>
            <person name="Hegedus B."/>
            <person name="Baldrian P."/>
            <person name="Stursova M."/>
            <person name="Weitz H."/>
            <person name="Taylor A."/>
            <person name="Grigoriev I.V."/>
            <person name="Nagy L.G."/>
            <person name="Martin F."/>
            <person name="Kauserud H."/>
        </authorList>
    </citation>
    <scope>NUCLEOTIDE SEQUENCE</scope>
    <source>
        <strain evidence="3">CBHHK067</strain>
    </source>
</reference>
<name>A0AAD7GET7_MYCRO</name>
<protein>
    <submittedName>
        <fullName evidence="3">Uncharacterized protein</fullName>
    </submittedName>
</protein>
<feature type="chain" id="PRO_5042090191" evidence="2">
    <location>
        <begin position="23"/>
        <end position="85"/>
    </location>
</feature>
<evidence type="ECO:0000313" key="3">
    <source>
        <dbReference type="EMBL" id="KAJ7691150.1"/>
    </source>
</evidence>
<evidence type="ECO:0000256" key="2">
    <source>
        <dbReference type="SAM" id="SignalP"/>
    </source>
</evidence>
<organism evidence="3 4">
    <name type="scientific">Mycena rosella</name>
    <name type="common">Pink bonnet</name>
    <name type="synonym">Agaricus rosellus</name>
    <dbReference type="NCBI Taxonomy" id="1033263"/>
    <lineage>
        <taxon>Eukaryota</taxon>
        <taxon>Fungi</taxon>
        <taxon>Dikarya</taxon>
        <taxon>Basidiomycota</taxon>
        <taxon>Agaricomycotina</taxon>
        <taxon>Agaricomycetes</taxon>
        <taxon>Agaricomycetidae</taxon>
        <taxon>Agaricales</taxon>
        <taxon>Marasmiineae</taxon>
        <taxon>Mycenaceae</taxon>
        <taxon>Mycena</taxon>
    </lineage>
</organism>
<comment type="caution">
    <text evidence="3">The sequence shown here is derived from an EMBL/GenBank/DDBJ whole genome shotgun (WGS) entry which is preliminary data.</text>
</comment>
<evidence type="ECO:0000256" key="1">
    <source>
        <dbReference type="SAM" id="MobiDB-lite"/>
    </source>
</evidence>
<dbReference type="EMBL" id="JARKIE010000060">
    <property type="protein sequence ID" value="KAJ7691150.1"/>
    <property type="molecule type" value="Genomic_DNA"/>
</dbReference>
<evidence type="ECO:0000313" key="4">
    <source>
        <dbReference type="Proteomes" id="UP001221757"/>
    </source>
</evidence>
<feature type="compositionally biased region" description="Polar residues" evidence="1">
    <location>
        <begin position="56"/>
        <end position="67"/>
    </location>
</feature>
<feature type="region of interest" description="Disordered" evidence="1">
    <location>
        <begin position="56"/>
        <end position="85"/>
    </location>
</feature>